<feature type="compositionally biased region" description="Basic and acidic residues" evidence="2">
    <location>
        <begin position="17"/>
        <end position="37"/>
    </location>
</feature>
<proteinExistence type="predicted"/>
<feature type="compositionally biased region" description="Polar residues" evidence="2">
    <location>
        <begin position="445"/>
        <end position="454"/>
    </location>
</feature>
<feature type="region of interest" description="Disordered" evidence="2">
    <location>
        <begin position="682"/>
        <end position="745"/>
    </location>
</feature>
<feature type="compositionally biased region" description="Polar residues" evidence="2">
    <location>
        <begin position="609"/>
        <end position="620"/>
    </location>
</feature>
<feature type="compositionally biased region" description="Polar residues" evidence="2">
    <location>
        <begin position="98"/>
        <end position="117"/>
    </location>
</feature>
<feature type="compositionally biased region" description="Polar residues" evidence="2">
    <location>
        <begin position="486"/>
        <end position="497"/>
    </location>
</feature>
<dbReference type="EMBL" id="CP118375">
    <property type="protein sequence ID" value="WFD42364.1"/>
    <property type="molecule type" value="Genomic_DNA"/>
</dbReference>
<name>A0AAF0F956_9BASI</name>
<feature type="compositionally biased region" description="Polar residues" evidence="2">
    <location>
        <begin position="627"/>
        <end position="644"/>
    </location>
</feature>
<feature type="region of interest" description="Disordered" evidence="2">
    <location>
        <begin position="888"/>
        <end position="924"/>
    </location>
</feature>
<gene>
    <name evidence="3" type="ORF">MPSI1_001006</name>
</gene>
<evidence type="ECO:0000313" key="3">
    <source>
        <dbReference type="EMBL" id="WFD42364.1"/>
    </source>
</evidence>
<protein>
    <submittedName>
        <fullName evidence="3">Uncharacterized protein</fullName>
    </submittedName>
</protein>
<feature type="compositionally biased region" description="Polar residues" evidence="2">
    <location>
        <begin position="279"/>
        <end position="318"/>
    </location>
</feature>
<reference evidence="3" key="1">
    <citation type="submission" date="2023-02" db="EMBL/GenBank/DDBJ databases">
        <title>Mating type loci evolution in Malassezia.</title>
        <authorList>
            <person name="Coelho M.A."/>
        </authorList>
    </citation>
    <scope>NUCLEOTIDE SEQUENCE</scope>
    <source>
        <strain evidence="3">CBS 14136</strain>
    </source>
</reference>
<feature type="compositionally biased region" description="Polar residues" evidence="2">
    <location>
        <begin position="534"/>
        <end position="549"/>
    </location>
</feature>
<feature type="compositionally biased region" description="Basic and acidic residues" evidence="2">
    <location>
        <begin position="566"/>
        <end position="576"/>
    </location>
</feature>
<keyword evidence="4" id="KW-1185">Reference proteome</keyword>
<evidence type="ECO:0000256" key="2">
    <source>
        <dbReference type="SAM" id="MobiDB-lite"/>
    </source>
</evidence>
<feature type="compositionally biased region" description="Basic and acidic residues" evidence="2">
    <location>
        <begin position="707"/>
        <end position="729"/>
    </location>
</feature>
<feature type="compositionally biased region" description="Basic and acidic residues" evidence="2">
    <location>
        <begin position="941"/>
        <end position="960"/>
    </location>
</feature>
<organism evidence="3 4">
    <name type="scientific">Malassezia psittaci</name>
    <dbReference type="NCBI Taxonomy" id="1821823"/>
    <lineage>
        <taxon>Eukaryota</taxon>
        <taxon>Fungi</taxon>
        <taxon>Dikarya</taxon>
        <taxon>Basidiomycota</taxon>
        <taxon>Ustilaginomycotina</taxon>
        <taxon>Malasseziomycetes</taxon>
        <taxon>Malasseziales</taxon>
        <taxon>Malasseziaceae</taxon>
        <taxon>Malassezia</taxon>
    </lineage>
</organism>
<feature type="region of interest" description="Disordered" evidence="2">
    <location>
        <begin position="271"/>
        <end position="327"/>
    </location>
</feature>
<evidence type="ECO:0000256" key="1">
    <source>
        <dbReference type="SAM" id="Coils"/>
    </source>
</evidence>
<keyword evidence="1" id="KW-0175">Coiled coil</keyword>
<dbReference type="AlphaFoldDB" id="A0AAF0F956"/>
<feature type="coiled-coil region" evidence="1">
    <location>
        <begin position="754"/>
        <end position="877"/>
    </location>
</feature>
<feature type="region of interest" description="Disordered" evidence="2">
    <location>
        <begin position="939"/>
        <end position="965"/>
    </location>
</feature>
<feature type="compositionally biased region" description="Basic residues" evidence="2">
    <location>
        <begin position="7"/>
        <end position="16"/>
    </location>
</feature>
<feature type="region of interest" description="Disordered" evidence="2">
    <location>
        <begin position="1"/>
        <end position="133"/>
    </location>
</feature>
<feature type="compositionally biased region" description="Basic and acidic residues" evidence="2">
    <location>
        <begin position="76"/>
        <end position="93"/>
    </location>
</feature>
<evidence type="ECO:0000313" key="4">
    <source>
        <dbReference type="Proteomes" id="UP001214628"/>
    </source>
</evidence>
<feature type="region of interest" description="Disordered" evidence="2">
    <location>
        <begin position="351"/>
        <end position="670"/>
    </location>
</feature>
<sequence>MDDRAAKAARARKQLRRHQEAQRKRLEELQLEQKPELDVGAGPPMRTVSIRASQEDRSMNPSLAHEGDTNLGGYTERLDSKENHQDTSVRQEDPPSNALDNLQPIESATLSAQSPLRSESAKPFASDSTDNSLKGILDANLKNVNEQMPSTLFTGDHAEHAFYPSDGIDFLNTDSTQKPGPVSSQSDSDLAQSAESGAPEFADHLFGAPSTPQANFFTSQPQSDSNTQVSHSIQPSSGDLFYQVVHSAGTDSSQHQAAQDLSYGDTEDLFAAPNRTTEDSGSTEPSKSFNMVSNEQNTVFDTRPSSSNVWPTTESGNESKVGGHQRDSLAFDMESTFSKTAADAFQTSDFFQDRDGPVSQANDWLADLSSSESRPDEPISDSAPTEPIEAAASLPTVPETETDASDLFHAYDGYATKIPHADRAESQQIETDAPVPRETLDESPWKNQQATTESLFGDASQLDDDTDFFSGHLAHAEAPTGLAPPHTSSADASSKQQPLEPGVALYDPEEFALNTSADASAFQIGSDRDDTPPILTTNEQNFSSMNDDINAQDLEASRYLPDDIESADRKNSHQEEALESLQSPTQSPNNSDGASLRPTTLPQDAFSVDQPTGNEISASASEPLFESVTSGGTQPSYLYDIQQTDYEDRTAYQEEATSETHPSFDQQDVVAYSSGDVASLFGQEFESQGSEADRTTHDLFAIAEEPSDAHEDADEQGKEHKESNIEESLRPSSAQNSSSAPEPEDLSASQIDLLHTAQRTIASLETERRQLMDSANDAAAHISSLNNTIAQLQEDITRLQNENHVLKAELGKAKSTAPQINGAGECSSDELSRLREENQRIQVEIAQYKQKSDSSDIQAAQTHIRKLEEELNKEATASHAAKLRVRELESQASHESRRVVSNPVLPTTGRLHRRTATSASLSAPRLSPLAEQNPITMLKRAPTEGIRRPTRHREDITPEQRHRRRESLQMLRARINESNDEASSGPRLPSSTFSIVQAQDQVTGSVQPDQPDSRNQANQFSRDALLFCSSCRGDLIIV</sequence>
<feature type="compositionally biased region" description="Polar residues" evidence="2">
    <location>
        <begin position="580"/>
        <end position="602"/>
    </location>
</feature>
<feature type="compositionally biased region" description="Polar residues" evidence="2">
    <location>
        <begin position="210"/>
        <end position="234"/>
    </location>
</feature>
<feature type="compositionally biased region" description="Basic and acidic residues" evidence="2">
    <location>
        <begin position="888"/>
        <end position="898"/>
    </location>
</feature>
<accession>A0AAF0F956</accession>
<feature type="compositionally biased region" description="Polar residues" evidence="2">
    <location>
        <begin position="730"/>
        <end position="740"/>
    </location>
</feature>
<feature type="compositionally biased region" description="Low complexity" evidence="2">
    <location>
        <begin position="183"/>
        <end position="196"/>
    </location>
</feature>
<dbReference type="Proteomes" id="UP001214628">
    <property type="component" value="Chromosome 1"/>
</dbReference>
<feature type="region of interest" description="Disordered" evidence="2">
    <location>
        <begin position="168"/>
        <end position="234"/>
    </location>
</feature>